<evidence type="ECO:0000313" key="8">
    <source>
        <dbReference type="Proteomes" id="UP001056426"/>
    </source>
</evidence>
<dbReference type="GO" id="GO:0009279">
    <property type="term" value="C:cell outer membrane"/>
    <property type="evidence" value="ECO:0007669"/>
    <property type="project" value="UniProtKB-SubCell"/>
</dbReference>
<organism evidence="7 8">
    <name type="scientific">Xiashengella succiniciproducens</name>
    <dbReference type="NCBI Taxonomy" id="2949635"/>
    <lineage>
        <taxon>Bacteria</taxon>
        <taxon>Pseudomonadati</taxon>
        <taxon>Bacteroidota</taxon>
        <taxon>Bacteroidia</taxon>
        <taxon>Marinilabiliales</taxon>
        <taxon>Marinilabiliaceae</taxon>
        <taxon>Xiashengella</taxon>
    </lineage>
</organism>
<keyword evidence="4" id="KW-0472">Membrane</keyword>
<evidence type="ECO:0000259" key="6">
    <source>
        <dbReference type="Pfam" id="PF07980"/>
    </source>
</evidence>
<evidence type="ECO:0000256" key="5">
    <source>
        <dbReference type="ARBA" id="ARBA00023237"/>
    </source>
</evidence>
<comment type="subcellular location">
    <subcellularLocation>
        <location evidence="1">Cell outer membrane</location>
    </subcellularLocation>
</comment>
<comment type="similarity">
    <text evidence="2">Belongs to the SusD family.</text>
</comment>
<sequence>MALEEFVQGMDEVVVIGYGVQRKSVVTAAISSVDAETLERSSLGRVEHAIQGKSAGISVLPVSGSPGAPVPEVNYSTPFKIIRYADVLLMAAEAYNKDNQDDKAVPLIKQVRERAGATDHSSWENLTGTDLFNVIVKERQLELAFEGHRFWDLVRWGLADQEIPGFVKGKHELFPIPLTEINLNSAIDLSDQNPGY</sequence>
<dbReference type="KEGG" id="alkq:M9189_09045"/>
<reference evidence="7" key="1">
    <citation type="submission" date="2022-05" db="EMBL/GenBank/DDBJ databases">
        <authorList>
            <person name="Sun X."/>
        </authorList>
    </citation>
    <scope>NUCLEOTIDE SEQUENCE</scope>
    <source>
        <strain evidence="7">Ai-910</strain>
    </source>
</reference>
<evidence type="ECO:0000256" key="4">
    <source>
        <dbReference type="ARBA" id="ARBA00023136"/>
    </source>
</evidence>
<gene>
    <name evidence="7" type="ORF">M9189_09045</name>
</gene>
<dbReference type="EMBL" id="CP098400">
    <property type="protein sequence ID" value="URW78999.1"/>
    <property type="molecule type" value="Genomic_DNA"/>
</dbReference>
<feature type="domain" description="RagB/SusD" evidence="6">
    <location>
        <begin position="75"/>
        <end position="167"/>
    </location>
</feature>
<protein>
    <submittedName>
        <fullName evidence="7">RagB/SusD family nutrient uptake outer membrane protein</fullName>
    </submittedName>
</protein>
<dbReference type="InterPro" id="IPR011990">
    <property type="entry name" value="TPR-like_helical_dom_sf"/>
</dbReference>
<keyword evidence="3" id="KW-0732">Signal</keyword>
<evidence type="ECO:0000313" key="7">
    <source>
        <dbReference type="EMBL" id="URW78999.1"/>
    </source>
</evidence>
<dbReference type="SUPFAM" id="SSF56935">
    <property type="entry name" value="Porins"/>
    <property type="match status" value="1"/>
</dbReference>
<dbReference type="RefSeq" id="WP_250722518.1">
    <property type="nucleotide sequence ID" value="NZ_CP098400.1"/>
</dbReference>
<dbReference type="InterPro" id="IPR012944">
    <property type="entry name" value="SusD_RagB_dom"/>
</dbReference>
<name>A0A9J6ZNB9_9BACT</name>
<keyword evidence="8" id="KW-1185">Reference proteome</keyword>
<dbReference type="Proteomes" id="UP001056426">
    <property type="component" value="Chromosome"/>
</dbReference>
<dbReference type="SUPFAM" id="SSF48452">
    <property type="entry name" value="TPR-like"/>
    <property type="match status" value="1"/>
</dbReference>
<proteinExistence type="inferred from homology"/>
<evidence type="ECO:0000256" key="1">
    <source>
        <dbReference type="ARBA" id="ARBA00004442"/>
    </source>
</evidence>
<dbReference type="Gene3D" id="1.25.40.390">
    <property type="match status" value="1"/>
</dbReference>
<dbReference type="AlphaFoldDB" id="A0A9J6ZNB9"/>
<keyword evidence="5" id="KW-0998">Cell outer membrane</keyword>
<accession>A0A9J6ZNB9</accession>
<evidence type="ECO:0000256" key="3">
    <source>
        <dbReference type="ARBA" id="ARBA00022729"/>
    </source>
</evidence>
<reference evidence="7" key="2">
    <citation type="submission" date="2022-06" db="EMBL/GenBank/DDBJ databases">
        <title>Xiashengella guii gen. nov. sp. nov., a bacterium isolated form anaerobic digestion tank.</title>
        <authorList>
            <person name="Huang H."/>
        </authorList>
    </citation>
    <scope>NUCLEOTIDE SEQUENCE</scope>
    <source>
        <strain evidence="7">Ai-910</strain>
    </source>
</reference>
<dbReference type="Pfam" id="PF07980">
    <property type="entry name" value="SusD_RagB"/>
    <property type="match status" value="1"/>
</dbReference>
<evidence type="ECO:0000256" key="2">
    <source>
        <dbReference type="ARBA" id="ARBA00006275"/>
    </source>
</evidence>